<keyword evidence="2" id="KW-0227">DNA damage</keyword>
<organism evidence="5 6">
    <name type="scientific">Nocardiopsis codii</name>
    <dbReference type="NCBI Taxonomy" id="3065942"/>
    <lineage>
        <taxon>Bacteria</taxon>
        <taxon>Bacillati</taxon>
        <taxon>Actinomycetota</taxon>
        <taxon>Actinomycetes</taxon>
        <taxon>Streptosporangiales</taxon>
        <taxon>Nocardiopsidaceae</taxon>
        <taxon>Nocardiopsis</taxon>
    </lineage>
</organism>
<dbReference type="Pfam" id="PF04098">
    <property type="entry name" value="Rad52_Rad22"/>
    <property type="match status" value="1"/>
</dbReference>
<evidence type="ECO:0000256" key="4">
    <source>
        <dbReference type="SAM" id="MobiDB-lite"/>
    </source>
</evidence>
<keyword evidence="6" id="KW-1185">Reference proteome</keyword>
<feature type="region of interest" description="Disordered" evidence="4">
    <location>
        <begin position="181"/>
        <end position="245"/>
    </location>
</feature>
<evidence type="ECO:0000313" key="5">
    <source>
        <dbReference type="EMBL" id="MEE2040105.1"/>
    </source>
</evidence>
<dbReference type="InterPro" id="IPR041247">
    <property type="entry name" value="Rad52_fam"/>
</dbReference>
<accession>A0ABU7KD01</accession>
<protein>
    <submittedName>
        <fullName evidence="5">Rad52/Rad22 family DNA repair protein</fullName>
    </submittedName>
</protein>
<dbReference type="Proteomes" id="UP001356095">
    <property type="component" value="Unassembled WGS sequence"/>
</dbReference>
<dbReference type="EMBL" id="JAUZMY010000026">
    <property type="protein sequence ID" value="MEE2040105.1"/>
    <property type="molecule type" value="Genomic_DNA"/>
</dbReference>
<comment type="caution">
    <text evidence="5">The sequence shown here is derived from an EMBL/GenBank/DDBJ whole genome shotgun (WGS) entry which is preliminary data.</text>
</comment>
<evidence type="ECO:0000256" key="1">
    <source>
        <dbReference type="ARBA" id="ARBA00006638"/>
    </source>
</evidence>
<feature type="compositionally biased region" description="Pro residues" evidence="4">
    <location>
        <begin position="234"/>
        <end position="244"/>
    </location>
</feature>
<sequence length="314" mass="33969">MTVAIPEPAPTPVMDGLAAQLHNQRAGTIDLTDRQVAYLLGELRQDRVRVHQGNSYLEGWDVRRTLTRIFGFGGWELTTTELKCIREYSVPSGTDKKKFRWWASYRAQVRLTVYAPDGRKIAHFEDGSAGESANQPSHGDCHDMAMKTALTGALKRCAVNLGDQLGLSLYRNGDTEPVVLGSLPHVKDRTTTEVAEGPGVAEEPADMSEVGGTQEAQEEERPADQPPAAVATPAPDPAAPPAPEITPEEWAKKFTAALPDADLDKLGVMQADLSERLKAKWIAVPVARNLMTELNRRRGEAKKAAQAGGAGDAA</sequence>
<comment type="similarity">
    <text evidence="1">Belongs to the RAD52 family.</text>
</comment>
<dbReference type="SUPFAM" id="SSF54768">
    <property type="entry name" value="dsRNA-binding domain-like"/>
    <property type="match status" value="1"/>
</dbReference>
<dbReference type="InterPro" id="IPR042525">
    <property type="entry name" value="Rad52_Rad59_Rad22_sf"/>
</dbReference>
<name>A0ABU7KD01_9ACTN</name>
<gene>
    <name evidence="5" type="ORF">Q8791_23080</name>
</gene>
<dbReference type="Gene3D" id="3.30.390.80">
    <property type="entry name" value="DNA repair protein Rad52/59/22"/>
    <property type="match status" value="1"/>
</dbReference>
<evidence type="ECO:0000256" key="3">
    <source>
        <dbReference type="ARBA" id="ARBA00023204"/>
    </source>
</evidence>
<proteinExistence type="inferred from homology"/>
<keyword evidence="3" id="KW-0234">DNA repair</keyword>
<evidence type="ECO:0000256" key="2">
    <source>
        <dbReference type="ARBA" id="ARBA00022763"/>
    </source>
</evidence>
<reference evidence="5 6" key="1">
    <citation type="submission" date="2023-08" db="EMBL/GenBank/DDBJ databases">
        <authorList>
            <person name="Girao M."/>
            <person name="Carvalho M.F."/>
        </authorList>
    </citation>
    <scope>NUCLEOTIDE SEQUENCE [LARGE SCALE GENOMIC DNA]</scope>
    <source>
        <strain evidence="5 6">CT-R113</strain>
    </source>
</reference>
<dbReference type="RefSeq" id="WP_330093874.1">
    <property type="nucleotide sequence ID" value="NZ_JAUZMY010000026.1"/>
</dbReference>
<evidence type="ECO:0000313" key="6">
    <source>
        <dbReference type="Proteomes" id="UP001356095"/>
    </source>
</evidence>